<feature type="domain" description="HTH LytTR-type" evidence="1">
    <location>
        <begin position="115"/>
        <end position="209"/>
    </location>
</feature>
<dbReference type="Pfam" id="PF04397">
    <property type="entry name" value="LytTR"/>
    <property type="match status" value="1"/>
</dbReference>
<dbReference type="SMART" id="SM00850">
    <property type="entry name" value="LytTR"/>
    <property type="match status" value="1"/>
</dbReference>
<dbReference type="RefSeq" id="WP_066451037.1">
    <property type="nucleotide sequence ID" value="NZ_DBGCPY010000014.1"/>
</dbReference>
<dbReference type="GeneID" id="98915618"/>
<dbReference type="Gene3D" id="2.40.50.1020">
    <property type="entry name" value="LytTr DNA-binding domain"/>
    <property type="match status" value="1"/>
</dbReference>
<evidence type="ECO:0000259" key="1">
    <source>
        <dbReference type="PROSITE" id="PS50930"/>
    </source>
</evidence>
<dbReference type="GO" id="GO:0003677">
    <property type="term" value="F:DNA binding"/>
    <property type="evidence" value="ECO:0007669"/>
    <property type="project" value="InterPro"/>
</dbReference>
<dbReference type="PANTHER" id="PTHR37299">
    <property type="entry name" value="TRANSCRIPTIONAL REGULATOR-RELATED"/>
    <property type="match status" value="1"/>
</dbReference>
<dbReference type="GO" id="GO:0000156">
    <property type="term" value="F:phosphorelay response regulator activity"/>
    <property type="evidence" value="ECO:0007669"/>
    <property type="project" value="InterPro"/>
</dbReference>
<gene>
    <name evidence="2" type="ORF">EDD60_11263</name>
</gene>
<dbReference type="PROSITE" id="PS50930">
    <property type="entry name" value="HTH_LYTTR"/>
    <property type="match status" value="1"/>
</dbReference>
<protein>
    <submittedName>
        <fullName evidence="2">LytTR family transcriptional regulator</fullName>
    </submittedName>
</protein>
<reference evidence="2 3" key="1">
    <citation type="submission" date="2019-03" db="EMBL/GenBank/DDBJ databases">
        <title>Genomic Encyclopedia of Type Strains, Phase IV (KMG-IV): sequencing the most valuable type-strain genomes for metagenomic binning, comparative biology and taxonomic classification.</title>
        <authorList>
            <person name="Goeker M."/>
        </authorList>
    </citation>
    <scope>NUCLEOTIDE SEQUENCE [LARGE SCALE GENOMIC DNA]</scope>
    <source>
        <strain evidence="2 3">DSM 29487</strain>
    </source>
</reference>
<dbReference type="PANTHER" id="PTHR37299:SF1">
    <property type="entry name" value="STAGE 0 SPORULATION PROTEIN A HOMOLOG"/>
    <property type="match status" value="1"/>
</dbReference>
<comment type="caution">
    <text evidence="2">The sequence shown here is derived from an EMBL/GenBank/DDBJ whole genome shotgun (WGS) entry which is preliminary data.</text>
</comment>
<dbReference type="EMBL" id="SMCQ01000012">
    <property type="protein sequence ID" value="TCV98567.1"/>
    <property type="molecule type" value="Genomic_DNA"/>
</dbReference>
<evidence type="ECO:0000313" key="3">
    <source>
        <dbReference type="Proteomes" id="UP000295515"/>
    </source>
</evidence>
<organism evidence="2 3">
    <name type="scientific">Longibaculum muris</name>
    <dbReference type="NCBI Taxonomy" id="1796628"/>
    <lineage>
        <taxon>Bacteria</taxon>
        <taxon>Bacillati</taxon>
        <taxon>Bacillota</taxon>
        <taxon>Erysipelotrichia</taxon>
        <taxon>Erysipelotrichales</taxon>
        <taxon>Coprobacillaceae</taxon>
        <taxon>Longibaculum</taxon>
    </lineage>
</organism>
<accession>A0A4R3YZ48</accession>
<dbReference type="AlphaFoldDB" id="A0A4R3YZ48"/>
<evidence type="ECO:0000313" key="2">
    <source>
        <dbReference type="EMBL" id="TCV98567.1"/>
    </source>
</evidence>
<proteinExistence type="predicted"/>
<dbReference type="Proteomes" id="UP000295515">
    <property type="component" value="Unassembled WGS sequence"/>
</dbReference>
<dbReference type="InterPro" id="IPR046947">
    <property type="entry name" value="LytR-like"/>
</dbReference>
<dbReference type="InterPro" id="IPR007492">
    <property type="entry name" value="LytTR_DNA-bd_dom"/>
</dbReference>
<keyword evidence="3" id="KW-1185">Reference proteome</keyword>
<sequence length="209" mass="24893">MNINIIIDIQDQQIKECIESHLQQAFIQFKQTTYQHIQKPIIIFKEIKEEKDFIDFKNKQCPQHTCIFIIDKSDYAFLALGQYPLSFIRKQHLTEDLQRVIELILDVYANIEQILTFKMGYSYIQIKSSQIIYIESYGHYLIIHTKSGEYKVRDQLNHVINLLNRNQFIQIHKSYIVNKLMIKETKSNEIVLLHDCVLPIGRKYKKDGK</sequence>
<name>A0A4R3YZ48_9FIRM</name>